<dbReference type="PANTHER" id="PTHR43775:SF37">
    <property type="entry name" value="SI:DKEY-61P9.11"/>
    <property type="match status" value="1"/>
</dbReference>
<sequence length="273" mass="29533">LKSTASHARKKQNSLVLIHEADNAIGYTAAAIATAIGHKVVCTTTHTGSDNIKSLLLGIGAVSIADASCLDLDAKYDGKFDVVLFMSLPRPGSLQYSYNGLKAKGKLVIACEGFSGQVILPGEKSISYDRINPSEILTEKKNLREEWNAIQSLLLTTGMLQKLSNVPQTAKCVLSAIHDWNDKMIPETPGVFKSFVFKQHEGLSLEIPGVDSFGLKGDRTYMVAGGVQGFGFVVARWMAENGANTIVLLGRSPPDEAKKQEVRELEERTGARI</sequence>
<dbReference type="PANTHER" id="PTHR43775">
    <property type="entry name" value="FATTY ACID SYNTHASE"/>
    <property type="match status" value="1"/>
</dbReference>
<reference evidence="4 5" key="1">
    <citation type="journal article" date="2007" name="Science">
        <title>Sea anemone genome reveals ancestral eumetazoan gene repertoire and genomic organization.</title>
        <authorList>
            <person name="Putnam N.H."/>
            <person name="Srivastava M."/>
            <person name="Hellsten U."/>
            <person name="Dirks B."/>
            <person name="Chapman J."/>
            <person name="Salamov A."/>
            <person name="Terry A."/>
            <person name="Shapiro H."/>
            <person name="Lindquist E."/>
            <person name="Kapitonov V.V."/>
            <person name="Jurka J."/>
            <person name="Genikhovich G."/>
            <person name="Grigoriev I.V."/>
            <person name="Lucas S.M."/>
            <person name="Steele R.E."/>
            <person name="Finnerty J.R."/>
            <person name="Technau U."/>
            <person name="Martindale M.Q."/>
            <person name="Rokhsar D.S."/>
        </authorList>
    </citation>
    <scope>NUCLEOTIDE SEQUENCE [LARGE SCALE GENOMIC DNA]</scope>
    <source>
        <strain evidence="5">CH2 X CH6</strain>
    </source>
</reference>
<dbReference type="InterPro" id="IPR036291">
    <property type="entry name" value="NAD(P)-bd_dom_sf"/>
</dbReference>
<dbReference type="Proteomes" id="UP000001593">
    <property type="component" value="Unassembled WGS sequence"/>
</dbReference>
<feature type="domain" description="Ketoreductase (KR)" evidence="3">
    <location>
        <begin position="220"/>
        <end position="272"/>
    </location>
</feature>
<gene>
    <name evidence="4" type="ORF">NEMVEDRAFT_v1g221595</name>
</gene>
<proteinExistence type="predicted"/>
<feature type="non-terminal residue" evidence="4">
    <location>
        <position position="1"/>
    </location>
</feature>
<feature type="non-terminal residue" evidence="4">
    <location>
        <position position="273"/>
    </location>
</feature>
<dbReference type="Gene3D" id="3.40.50.720">
    <property type="entry name" value="NAD(P)-binding Rossmann-like Domain"/>
    <property type="match status" value="2"/>
</dbReference>
<accession>A7T2Z7</accession>
<evidence type="ECO:0000259" key="3">
    <source>
        <dbReference type="Pfam" id="PF08659"/>
    </source>
</evidence>
<organism evidence="4 5">
    <name type="scientific">Nematostella vectensis</name>
    <name type="common">Starlet sea anemone</name>
    <dbReference type="NCBI Taxonomy" id="45351"/>
    <lineage>
        <taxon>Eukaryota</taxon>
        <taxon>Metazoa</taxon>
        <taxon>Cnidaria</taxon>
        <taxon>Anthozoa</taxon>
        <taxon>Hexacorallia</taxon>
        <taxon>Actiniaria</taxon>
        <taxon>Edwardsiidae</taxon>
        <taxon>Nematostella</taxon>
    </lineage>
</organism>
<dbReference type="InParanoid" id="A7T2Z7"/>
<dbReference type="InterPro" id="IPR050091">
    <property type="entry name" value="PKS_NRPS_Biosynth_Enz"/>
</dbReference>
<evidence type="ECO:0000313" key="5">
    <source>
        <dbReference type="Proteomes" id="UP000001593"/>
    </source>
</evidence>
<dbReference type="EMBL" id="DS470361">
    <property type="protein sequence ID" value="EDO29668.1"/>
    <property type="molecule type" value="Genomic_DNA"/>
</dbReference>
<name>A7T2Z7_NEMVE</name>
<keyword evidence="1" id="KW-0596">Phosphopantetheine</keyword>
<dbReference type="SUPFAM" id="SSF51735">
    <property type="entry name" value="NAD(P)-binding Rossmann-fold domains"/>
    <property type="match status" value="2"/>
</dbReference>
<evidence type="ECO:0000313" key="4">
    <source>
        <dbReference type="EMBL" id="EDO29668.1"/>
    </source>
</evidence>
<dbReference type="STRING" id="45351.A7T2Z7"/>
<dbReference type="HOGENOM" id="CLU_1021487_0_0_1"/>
<keyword evidence="5" id="KW-1185">Reference proteome</keyword>
<dbReference type="InterPro" id="IPR013968">
    <property type="entry name" value="PKS_KR"/>
</dbReference>
<evidence type="ECO:0000256" key="1">
    <source>
        <dbReference type="ARBA" id="ARBA00022450"/>
    </source>
</evidence>
<dbReference type="Pfam" id="PF08659">
    <property type="entry name" value="KR"/>
    <property type="match status" value="1"/>
</dbReference>
<evidence type="ECO:0000256" key="2">
    <source>
        <dbReference type="ARBA" id="ARBA00022553"/>
    </source>
</evidence>
<keyword evidence="2" id="KW-0597">Phosphoprotein</keyword>
<dbReference type="AlphaFoldDB" id="A7T2Z7"/>
<protein>
    <recommendedName>
        <fullName evidence="3">Ketoreductase (KR) domain-containing protein</fullName>
    </recommendedName>
</protein>